<evidence type="ECO:0000313" key="5">
    <source>
        <dbReference type="Proteomes" id="UP000243024"/>
    </source>
</evidence>
<comment type="similarity">
    <text evidence="1">Belongs to the IMPACT family.</text>
</comment>
<protein>
    <recommendedName>
        <fullName evidence="6">YigZ family protein</fullName>
    </recommendedName>
</protein>
<dbReference type="InterPro" id="IPR020569">
    <property type="entry name" value="UPF0029_Impact_CS"/>
</dbReference>
<comment type="caution">
    <text evidence="4">The sequence shown here is derived from an EMBL/GenBank/DDBJ whole genome shotgun (WGS) entry which is preliminary data.</text>
</comment>
<gene>
    <name evidence="4" type="ORF">SA87_02525</name>
</gene>
<dbReference type="SUPFAM" id="SSF54211">
    <property type="entry name" value="Ribosomal protein S5 domain 2-like"/>
    <property type="match status" value="1"/>
</dbReference>
<accession>A0A132N6N1</accession>
<dbReference type="Proteomes" id="UP000243024">
    <property type="component" value="Unassembled WGS sequence"/>
</dbReference>
<evidence type="ECO:0000259" key="2">
    <source>
        <dbReference type="Pfam" id="PF01205"/>
    </source>
</evidence>
<dbReference type="Gene3D" id="3.30.230.30">
    <property type="entry name" value="Impact, N-terminal domain"/>
    <property type="match status" value="1"/>
</dbReference>
<dbReference type="InterPro" id="IPR020568">
    <property type="entry name" value="Ribosomal_Su5_D2-typ_SF"/>
</dbReference>
<evidence type="ECO:0000256" key="1">
    <source>
        <dbReference type="ARBA" id="ARBA00007665"/>
    </source>
</evidence>
<dbReference type="InterPro" id="IPR015269">
    <property type="entry name" value="UPF0029_Impact_C"/>
</dbReference>
<sequence>MTPYVTLAGPGTAEWTVERSRFIAYARPAESEAEAREFIQSMQKKHWDATHNVSAYVVGVDHRIQHADDDGEPAGTAGRPVLEALLAREVTNAVVVVTRYFGGIKLGAGGLIRAYRKSAHLGLRAAGLIRRRPAVRYRLTLSYADVEAVQAVLARAGFRPADVAYLDVVGLVFAVLPDETEAFFSAVAAATRGRGRAAFDGATWLDEPIVPADDEG</sequence>
<keyword evidence="5" id="KW-1185">Reference proteome</keyword>
<dbReference type="RefSeq" id="WP_066202787.1">
    <property type="nucleotide sequence ID" value="NZ_CBCSAS010000002.1"/>
</dbReference>
<dbReference type="PANTHER" id="PTHR16301">
    <property type="entry name" value="IMPACT-RELATED"/>
    <property type="match status" value="1"/>
</dbReference>
<evidence type="ECO:0008006" key="6">
    <source>
        <dbReference type="Google" id="ProtNLM"/>
    </source>
</evidence>
<dbReference type="SUPFAM" id="SSF54980">
    <property type="entry name" value="EF-G C-terminal domain-like"/>
    <property type="match status" value="1"/>
</dbReference>
<dbReference type="GO" id="GO:0006446">
    <property type="term" value="P:regulation of translational initiation"/>
    <property type="evidence" value="ECO:0007669"/>
    <property type="project" value="TreeGrafter"/>
</dbReference>
<name>A0A132N6N1_HYDSH</name>
<dbReference type="STRING" id="1484.SA87_02525"/>
<dbReference type="InterPro" id="IPR015796">
    <property type="entry name" value="Impact_YigZ-like"/>
</dbReference>
<dbReference type="Pfam" id="PF01205">
    <property type="entry name" value="Impact_N"/>
    <property type="match status" value="1"/>
</dbReference>
<organism evidence="4 5">
    <name type="scientific">Hydrogenibacillus schlegelii</name>
    <name type="common">Bacillus schlegelii</name>
    <dbReference type="NCBI Taxonomy" id="1484"/>
    <lineage>
        <taxon>Bacteria</taxon>
        <taxon>Bacillati</taxon>
        <taxon>Bacillota</taxon>
        <taxon>Bacilli</taxon>
        <taxon>Bacillales</taxon>
        <taxon>Bacillales Family X. Incertae Sedis</taxon>
        <taxon>Hydrogenibacillus</taxon>
    </lineage>
</organism>
<dbReference type="InterPro" id="IPR036956">
    <property type="entry name" value="Impact_N_sf"/>
</dbReference>
<dbReference type="PANTHER" id="PTHR16301:SF20">
    <property type="entry name" value="IMPACT FAMILY MEMBER YIGZ"/>
    <property type="match status" value="1"/>
</dbReference>
<dbReference type="InterPro" id="IPR001498">
    <property type="entry name" value="Impact_N"/>
</dbReference>
<feature type="domain" description="UPF0029" evidence="3">
    <location>
        <begin position="139"/>
        <end position="194"/>
    </location>
</feature>
<evidence type="ECO:0000313" key="4">
    <source>
        <dbReference type="EMBL" id="OAR03536.1"/>
    </source>
</evidence>
<reference evidence="4 5" key="1">
    <citation type="submission" date="2015-09" db="EMBL/GenBank/DDBJ databases">
        <title>Draft genome sequence of Hydrogenibacillus schlegelii DSM 2000.</title>
        <authorList>
            <person name="Hemp J."/>
        </authorList>
    </citation>
    <scope>NUCLEOTIDE SEQUENCE [LARGE SCALE GENOMIC DNA]</scope>
    <source>
        <strain evidence="4 5">MA 48</strain>
    </source>
</reference>
<proteinExistence type="inferred from homology"/>
<feature type="domain" description="Impact N-terminal" evidence="2">
    <location>
        <begin position="19"/>
        <end position="120"/>
    </location>
</feature>
<dbReference type="NCBIfam" id="TIGR00257">
    <property type="entry name" value="IMPACT_YIGZ"/>
    <property type="match status" value="1"/>
</dbReference>
<dbReference type="InterPro" id="IPR035647">
    <property type="entry name" value="EFG_III/V"/>
</dbReference>
<dbReference type="AlphaFoldDB" id="A0A132N6N1"/>
<dbReference type="InterPro" id="IPR023582">
    <property type="entry name" value="Impact"/>
</dbReference>
<dbReference type="OrthoDB" id="9813771at2"/>
<dbReference type="Pfam" id="PF09186">
    <property type="entry name" value="DUF1949"/>
    <property type="match status" value="1"/>
</dbReference>
<dbReference type="GO" id="GO:0005737">
    <property type="term" value="C:cytoplasm"/>
    <property type="evidence" value="ECO:0007669"/>
    <property type="project" value="TreeGrafter"/>
</dbReference>
<dbReference type="PROSITE" id="PS00910">
    <property type="entry name" value="UPF0029"/>
    <property type="match status" value="1"/>
</dbReference>
<evidence type="ECO:0000259" key="3">
    <source>
        <dbReference type="Pfam" id="PF09186"/>
    </source>
</evidence>
<dbReference type="EMBL" id="JXBB01000055">
    <property type="protein sequence ID" value="OAR03536.1"/>
    <property type="molecule type" value="Genomic_DNA"/>
</dbReference>